<dbReference type="EMBL" id="VIEB01000191">
    <property type="protein sequence ID" value="TQE01629.1"/>
    <property type="molecule type" value="Genomic_DNA"/>
</dbReference>
<sequence>MNVVESQAITLKNHKVEWLLDKSTDQLGYKQKAKFTSTEKYADEELGFYCRVPNLVKFKESVYPNKTESSLSKSNYNNNKNCNSFWKLMRIAFATKEFLEKSN</sequence>
<gene>
    <name evidence="1" type="ORF">C1H46_012768</name>
</gene>
<evidence type="ECO:0000313" key="2">
    <source>
        <dbReference type="Proteomes" id="UP000315295"/>
    </source>
</evidence>
<comment type="caution">
    <text evidence="1">The sequence shown here is derived from an EMBL/GenBank/DDBJ whole genome shotgun (WGS) entry which is preliminary data.</text>
</comment>
<accession>A0A540MS58</accession>
<dbReference type="Proteomes" id="UP000315295">
    <property type="component" value="Unassembled WGS sequence"/>
</dbReference>
<proteinExistence type="predicted"/>
<reference evidence="1 2" key="1">
    <citation type="journal article" date="2019" name="G3 (Bethesda)">
        <title>Sequencing of a Wild Apple (Malus baccata) Genome Unravels the Differences Between Cultivated and Wild Apple Species Regarding Disease Resistance and Cold Tolerance.</title>
        <authorList>
            <person name="Chen X."/>
        </authorList>
    </citation>
    <scope>NUCLEOTIDE SEQUENCE [LARGE SCALE GENOMIC DNA]</scope>
    <source>
        <strain evidence="2">cv. Shandingzi</strain>
        <tissue evidence="1">Leaves</tissue>
    </source>
</reference>
<protein>
    <submittedName>
        <fullName evidence="1">Uncharacterized protein</fullName>
    </submittedName>
</protein>
<evidence type="ECO:0000313" key="1">
    <source>
        <dbReference type="EMBL" id="TQE01629.1"/>
    </source>
</evidence>
<organism evidence="1 2">
    <name type="scientific">Malus baccata</name>
    <name type="common">Siberian crab apple</name>
    <name type="synonym">Pyrus baccata</name>
    <dbReference type="NCBI Taxonomy" id="106549"/>
    <lineage>
        <taxon>Eukaryota</taxon>
        <taxon>Viridiplantae</taxon>
        <taxon>Streptophyta</taxon>
        <taxon>Embryophyta</taxon>
        <taxon>Tracheophyta</taxon>
        <taxon>Spermatophyta</taxon>
        <taxon>Magnoliopsida</taxon>
        <taxon>eudicotyledons</taxon>
        <taxon>Gunneridae</taxon>
        <taxon>Pentapetalae</taxon>
        <taxon>rosids</taxon>
        <taxon>fabids</taxon>
        <taxon>Rosales</taxon>
        <taxon>Rosaceae</taxon>
        <taxon>Amygdaloideae</taxon>
        <taxon>Maleae</taxon>
        <taxon>Malus</taxon>
    </lineage>
</organism>
<dbReference type="AlphaFoldDB" id="A0A540MS58"/>
<name>A0A540MS58_MALBA</name>
<keyword evidence="2" id="KW-1185">Reference proteome</keyword>